<evidence type="ECO:0000256" key="16">
    <source>
        <dbReference type="SAM" id="MobiDB-lite"/>
    </source>
</evidence>
<comment type="similarity">
    <text evidence="6 15">Belongs to the dihydroorotate dehydrogenase family. Type 2 subfamily.</text>
</comment>
<keyword evidence="8 15" id="KW-0285">Flavoprotein</keyword>
<keyword evidence="11 15" id="KW-0560">Oxidoreductase</keyword>
<evidence type="ECO:0000256" key="14">
    <source>
        <dbReference type="ARBA" id="ARBA00048996"/>
    </source>
</evidence>
<evidence type="ECO:0000256" key="4">
    <source>
        <dbReference type="ARBA" id="ARBA00004715"/>
    </source>
</evidence>
<dbReference type="InterPro" id="IPR013785">
    <property type="entry name" value="Aldolase_TIM"/>
</dbReference>
<evidence type="ECO:0000256" key="10">
    <source>
        <dbReference type="ARBA" id="ARBA00022975"/>
    </source>
</evidence>
<dbReference type="InterPro" id="IPR050074">
    <property type="entry name" value="DHO_dehydrogenase"/>
</dbReference>
<dbReference type="UniPathway" id="UPA00070">
    <property type="reaction ID" value="UER00945"/>
</dbReference>
<evidence type="ECO:0000256" key="3">
    <source>
        <dbReference type="ARBA" id="ARBA00004370"/>
    </source>
</evidence>
<dbReference type="PANTHER" id="PTHR48109:SF4">
    <property type="entry name" value="DIHYDROOROTATE DEHYDROGENASE (QUINONE), MITOCHONDRIAL"/>
    <property type="match status" value="1"/>
</dbReference>
<dbReference type="GO" id="GO:0106430">
    <property type="term" value="F:dihydroorotate dehydrogenase (quinone) activity"/>
    <property type="evidence" value="ECO:0007669"/>
    <property type="project" value="UniProtKB-EC"/>
</dbReference>
<dbReference type="Proteomes" id="UP000295418">
    <property type="component" value="Unassembled WGS sequence"/>
</dbReference>
<proteinExistence type="inferred from homology"/>
<feature type="binding site" evidence="15">
    <location>
        <position position="228"/>
    </location>
    <ligand>
        <name>FMN</name>
        <dbReference type="ChEBI" id="CHEBI:58210"/>
    </ligand>
</feature>
<dbReference type="NCBIfam" id="NF003645">
    <property type="entry name" value="PRK05286.1-2"/>
    <property type="match status" value="1"/>
</dbReference>
<dbReference type="AlphaFoldDB" id="A0A4R4E685"/>
<feature type="binding site" evidence="15">
    <location>
        <position position="182"/>
    </location>
    <ligand>
        <name>FMN</name>
        <dbReference type="ChEBI" id="CHEBI:58210"/>
    </ligand>
</feature>
<feature type="binding site" evidence="15">
    <location>
        <begin position="257"/>
        <end position="258"/>
    </location>
    <ligand>
        <name>substrate</name>
    </ligand>
</feature>
<dbReference type="NCBIfam" id="TIGR01036">
    <property type="entry name" value="pyrD_sub2"/>
    <property type="match status" value="1"/>
</dbReference>
<evidence type="ECO:0000256" key="2">
    <source>
        <dbReference type="ARBA" id="ARBA00003616"/>
    </source>
</evidence>
<feature type="binding site" evidence="15">
    <location>
        <position position="256"/>
    </location>
    <ligand>
        <name>FMN</name>
        <dbReference type="ChEBI" id="CHEBI:58210"/>
    </ligand>
</feature>
<comment type="catalytic activity">
    <reaction evidence="14">
        <text>(S)-dihydroorotate + NAD(+) = orotate + NADH + H(+)</text>
        <dbReference type="Rhea" id="RHEA:13513"/>
        <dbReference type="ChEBI" id="CHEBI:15378"/>
        <dbReference type="ChEBI" id="CHEBI:30839"/>
        <dbReference type="ChEBI" id="CHEBI:30864"/>
        <dbReference type="ChEBI" id="CHEBI:57540"/>
        <dbReference type="ChEBI" id="CHEBI:57945"/>
        <dbReference type="EC" id="1.3.1.14"/>
    </reaction>
</comment>
<comment type="caution">
    <text evidence="18">The sequence shown here is derived from an EMBL/GenBank/DDBJ whole genome shotgun (WGS) entry which is preliminary data.</text>
</comment>
<evidence type="ECO:0000259" key="17">
    <source>
        <dbReference type="Pfam" id="PF01180"/>
    </source>
</evidence>
<keyword evidence="19" id="KW-1185">Reference proteome</keyword>
<dbReference type="GO" id="GO:0005886">
    <property type="term" value="C:plasma membrane"/>
    <property type="evidence" value="ECO:0007669"/>
    <property type="project" value="UniProtKB-SubCell"/>
</dbReference>
<dbReference type="OrthoDB" id="9802377at2"/>
<feature type="binding site" evidence="15">
    <location>
        <position position="278"/>
    </location>
    <ligand>
        <name>FMN</name>
        <dbReference type="ChEBI" id="CHEBI:58210"/>
    </ligand>
</feature>
<feature type="binding site" evidence="15">
    <location>
        <position position="95"/>
    </location>
    <ligand>
        <name>FMN</name>
        <dbReference type="ChEBI" id="CHEBI:58210"/>
    </ligand>
</feature>
<evidence type="ECO:0000313" key="18">
    <source>
        <dbReference type="EMBL" id="TCZ74280.1"/>
    </source>
</evidence>
<keyword evidence="9 15" id="KW-0288">FMN</keyword>
<keyword evidence="12 15" id="KW-0472">Membrane</keyword>
<organism evidence="18 19">
    <name type="scientific">Paenibacillus albiflavus</name>
    <dbReference type="NCBI Taxonomy" id="2545760"/>
    <lineage>
        <taxon>Bacteria</taxon>
        <taxon>Bacillati</taxon>
        <taxon>Bacillota</taxon>
        <taxon>Bacilli</taxon>
        <taxon>Bacillales</taxon>
        <taxon>Paenibacillaceae</taxon>
        <taxon>Paenibacillus</taxon>
    </lineage>
</organism>
<dbReference type="PROSITE" id="PS00911">
    <property type="entry name" value="DHODEHASE_1"/>
    <property type="match status" value="1"/>
</dbReference>
<evidence type="ECO:0000256" key="9">
    <source>
        <dbReference type="ARBA" id="ARBA00022643"/>
    </source>
</evidence>
<evidence type="ECO:0000256" key="6">
    <source>
        <dbReference type="ARBA" id="ARBA00005359"/>
    </source>
</evidence>
<feature type="binding site" evidence="15">
    <location>
        <begin position="71"/>
        <end position="75"/>
    </location>
    <ligand>
        <name>FMN</name>
        <dbReference type="ChEBI" id="CHEBI:58210"/>
    </ligand>
</feature>
<comment type="function">
    <text evidence="2">Catalyzes the conversion of dihydroorotate to orotate with NAD(+) as electron acceptor.</text>
</comment>
<protein>
    <recommendedName>
        <fullName evidence="15">Dihydroorotate dehydrogenase (quinone)</fullName>
        <ecNumber evidence="15">1.3.5.2</ecNumber>
    </recommendedName>
    <alternativeName>
        <fullName evidence="15">DHOdehase</fullName>
        <shortName evidence="15">DHOD</shortName>
        <shortName evidence="15">DHODase</shortName>
    </alternativeName>
    <alternativeName>
        <fullName evidence="15">Dihydroorotate oxidase</fullName>
    </alternativeName>
</protein>
<dbReference type="PANTHER" id="PTHR48109">
    <property type="entry name" value="DIHYDROOROTATE DEHYDROGENASE (QUINONE), MITOCHONDRIAL-RELATED"/>
    <property type="match status" value="1"/>
</dbReference>
<dbReference type="Pfam" id="PF01180">
    <property type="entry name" value="DHO_dh"/>
    <property type="match status" value="1"/>
</dbReference>
<reference evidence="18 19" key="1">
    <citation type="submission" date="2019-03" db="EMBL/GenBank/DDBJ databases">
        <authorList>
            <person name="Kim M.K.M."/>
        </authorList>
    </citation>
    <scope>NUCLEOTIDE SEQUENCE [LARGE SCALE GENOMIC DNA]</scope>
    <source>
        <strain evidence="18 19">18JY21-1</strain>
    </source>
</reference>
<feature type="compositionally biased region" description="Polar residues" evidence="16">
    <location>
        <begin position="261"/>
        <end position="272"/>
    </location>
</feature>
<feature type="binding site" evidence="15">
    <location>
        <position position="75"/>
    </location>
    <ligand>
        <name>substrate</name>
    </ligand>
</feature>
<dbReference type="RefSeq" id="WP_132419851.1">
    <property type="nucleotide sequence ID" value="NZ_SKFG01000027.1"/>
</dbReference>
<evidence type="ECO:0000256" key="5">
    <source>
        <dbReference type="ARBA" id="ARBA00005161"/>
    </source>
</evidence>
<dbReference type="HAMAP" id="MF_00225">
    <property type="entry name" value="DHO_dh_type2"/>
    <property type="match status" value="1"/>
</dbReference>
<feature type="binding site" evidence="15">
    <location>
        <position position="187"/>
    </location>
    <ligand>
        <name>substrate</name>
    </ligand>
</feature>
<dbReference type="Gene3D" id="3.20.20.70">
    <property type="entry name" value="Aldolase class I"/>
    <property type="match status" value="1"/>
</dbReference>
<feature type="binding site" evidence="15">
    <location>
        <begin position="120"/>
        <end position="124"/>
    </location>
    <ligand>
        <name>substrate</name>
    </ligand>
</feature>
<comment type="subunit">
    <text evidence="7">Heterotetramer of 2 PyrK and 2 PyrD type B subunits.</text>
</comment>
<dbReference type="GO" id="GO:0044205">
    <property type="term" value="P:'de novo' UMP biosynthetic process"/>
    <property type="evidence" value="ECO:0007669"/>
    <property type="project" value="UniProtKB-UniRule"/>
</dbReference>
<feature type="binding site" evidence="15">
    <location>
        <begin position="328"/>
        <end position="329"/>
    </location>
    <ligand>
        <name>FMN</name>
        <dbReference type="ChEBI" id="CHEBI:58210"/>
    </ligand>
</feature>
<evidence type="ECO:0000256" key="7">
    <source>
        <dbReference type="ARBA" id="ARBA00011669"/>
    </source>
</evidence>
<sequence>MSAFYKNFVKKMLFQLDPETAHNIIINGLGTTGSIPGISGILSATWGVHEHEELVVDLWGLHFANPIGLAAGLDKNAHAVKGFSRIGFGFMEVGTVTPKSQPGNEKPRSFRLPQDEALINRMGFNNHGIEQMAANLRKAKPYSIPVVVNIGKNKVTPNEDALEDYRSCIRGLYELADLFEVNISSPNTPGLRSLQHGEELTKLLQAVVEERDLQQAKFGGHSKAILVKIAPDLTTEELESTVSSIIKSGVSGIVASNTTITRDGLTHPNSKESGGLSGKPLTQMSTDMIRRVYQITEGKLPIVGVGGVFTAADAYEKILAGASLVEIYTALIYEGPAINKAINEGLLALLKKDGFTHISQAVGAGVK</sequence>
<dbReference type="NCBIfam" id="NF003652">
    <property type="entry name" value="PRK05286.2-5"/>
    <property type="match status" value="1"/>
</dbReference>
<dbReference type="SUPFAM" id="SSF51395">
    <property type="entry name" value="FMN-linked oxidoreductases"/>
    <property type="match status" value="1"/>
</dbReference>
<feature type="domain" description="Dihydroorotate dehydrogenase catalytic" evidence="17">
    <location>
        <begin position="54"/>
        <end position="350"/>
    </location>
</feature>
<dbReference type="InterPro" id="IPR005720">
    <property type="entry name" value="Dihydroorotate_DH_cat"/>
</dbReference>
<feature type="binding site" evidence="15">
    <location>
        <position position="149"/>
    </location>
    <ligand>
        <name>FMN</name>
        <dbReference type="ChEBI" id="CHEBI:58210"/>
    </ligand>
</feature>
<dbReference type="InterPro" id="IPR005719">
    <property type="entry name" value="Dihydroorotate_DH_2"/>
</dbReference>
<gene>
    <name evidence="15" type="primary">pyrD</name>
    <name evidence="18" type="ORF">E0485_20085</name>
</gene>
<feature type="binding site" evidence="15">
    <location>
        <position position="307"/>
    </location>
    <ligand>
        <name>FMN</name>
        <dbReference type="ChEBI" id="CHEBI:58210"/>
    </ligand>
</feature>
<comment type="subunit">
    <text evidence="15">Monomer.</text>
</comment>
<comment type="subcellular location">
    <subcellularLocation>
        <location evidence="15">Cell membrane</location>
        <topology evidence="15">Peripheral membrane protein</topology>
    </subcellularLocation>
    <subcellularLocation>
        <location evidence="3">Membrane</location>
    </subcellularLocation>
</comment>
<comment type="function">
    <text evidence="1 15">Catalyzes the conversion of dihydroorotate to orotate with quinone as electron acceptor.</text>
</comment>
<feature type="active site" description="Nucleophile" evidence="15">
    <location>
        <position position="185"/>
    </location>
</feature>
<comment type="cofactor">
    <cofactor evidence="15">
        <name>FMN</name>
        <dbReference type="ChEBI" id="CHEBI:58210"/>
    </cofactor>
    <text evidence="15">Binds 1 FMN per subunit.</text>
</comment>
<evidence type="ECO:0000256" key="8">
    <source>
        <dbReference type="ARBA" id="ARBA00022630"/>
    </source>
</evidence>
<keyword evidence="15" id="KW-1003">Cell membrane</keyword>
<accession>A0A4R4E685</accession>
<dbReference type="EMBL" id="SKFG01000027">
    <property type="protein sequence ID" value="TCZ74280.1"/>
    <property type="molecule type" value="Genomic_DNA"/>
</dbReference>
<evidence type="ECO:0000256" key="11">
    <source>
        <dbReference type="ARBA" id="ARBA00023002"/>
    </source>
</evidence>
<dbReference type="CDD" id="cd04738">
    <property type="entry name" value="DHOD_2_like"/>
    <property type="match status" value="1"/>
</dbReference>
<dbReference type="InterPro" id="IPR001295">
    <property type="entry name" value="Dihydroorotate_DH_CS"/>
</dbReference>
<comment type="pathway">
    <text evidence="4">Pyrimidine metabolism; UMP biosynthesis via de novo pathway; orotate from (S)-dihydroorotate (NAD(+) route): step 1/1.</text>
</comment>
<dbReference type="EC" id="1.3.5.2" evidence="15"/>
<evidence type="ECO:0000256" key="1">
    <source>
        <dbReference type="ARBA" id="ARBA00003125"/>
    </source>
</evidence>
<feature type="binding site" evidence="15">
    <location>
        <position position="182"/>
    </location>
    <ligand>
        <name>substrate</name>
    </ligand>
</feature>
<dbReference type="GO" id="GO:0005737">
    <property type="term" value="C:cytoplasm"/>
    <property type="evidence" value="ECO:0007669"/>
    <property type="project" value="InterPro"/>
</dbReference>
<keyword evidence="10 15" id="KW-0665">Pyrimidine biosynthesis</keyword>
<feature type="region of interest" description="Disordered" evidence="16">
    <location>
        <begin position="261"/>
        <end position="280"/>
    </location>
</feature>
<comment type="pathway">
    <text evidence="5 15">Pyrimidine metabolism; UMP biosynthesis via de novo pathway; orotate from (S)-dihydroorotate (quinone route): step 1/1.</text>
</comment>
<comment type="catalytic activity">
    <reaction evidence="13 15">
        <text>(S)-dihydroorotate + a quinone = orotate + a quinol</text>
        <dbReference type="Rhea" id="RHEA:30187"/>
        <dbReference type="ChEBI" id="CHEBI:24646"/>
        <dbReference type="ChEBI" id="CHEBI:30839"/>
        <dbReference type="ChEBI" id="CHEBI:30864"/>
        <dbReference type="ChEBI" id="CHEBI:132124"/>
        <dbReference type="EC" id="1.3.5.2"/>
    </reaction>
</comment>
<evidence type="ECO:0000256" key="12">
    <source>
        <dbReference type="ARBA" id="ARBA00023136"/>
    </source>
</evidence>
<name>A0A4R4E685_9BACL</name>
<dbReference type="PROSITE" id="PS00912">
    <property type="entry name" value="DHODEHASE_2"/>
    <property type="match status" value="1"/>
</dbReference>
<evidence type="ECO:0000313" key="19">
    <source>
        <dbReference type="Proteomes" id="UP000295418"/>
    </source>
</evidence>
<dbReference type="GO" id="GO:0006207">
    <property type="term" value="P:'de novo' pyrimidine nucleobase biosynthetic process"/>
    <property type="evidence" value="ECO:0007669"/>
    <property type="project" value="UniProtKB-UniRule"/>
</dbReference>
<evidence type="ECO:0000256" key="13">
    <source>
        <dbReference type="ARBA" id="ARBA00048639"/>
    </source>
</evidence>
<dbReference type="GO" id="GO:0004589">
    <property type="term" value="F:dihydroorotate dehydrogenase (NAD+) activity"/>
    <property type="evidence" value="ECO:0007669"/>
    <property type="project" value="UniProtKB-EC"/>
</dbReference>
<evidence type="ECO:0000256" key="15">
    <source>
        <dbReference type="HAMAP-Rule" id="MF_00225"/>
    </source>
</evidence>